<evidence type="ECO:0000313" key="1">
    <source>
        <dbReference type="EMBL" id="GEM76222.1"/>
    </source>
</evidence>
<organism evidence="1 2">
    <name type="scientific">Vibrio sagamiensis NBRC 104589</name>
    <dbReference type="NCBI Taxonomy" id="1219064"/>
    <lineage>
        <taxon>Bacteria</taxon>
        <taxon>Pseudomonadati</taxon>
        <taxon>Pseudomonadota</taxon>
        <taxon>Gammaproteobacteria</taxon>
        <taxon>Vibrionales</taxon>
        <taxon>Vibrionaceae</taxon>
        <taxon>Vibrio</taxon>
    </lineage>
</organism>
<evidence type="ECO:0008006" key="3">
    <source>
        <dbReference type="Google" id="ProtNLM"/>
    </source>
</evidence>
<dbReference type="PANTHER" id="PTHR38784">
    <property type="entry name" value="SUCROSE PHOSPHORYLASE"/>
    <property type="match status" value="1"/>
</dbReference>
<name>A0A511QID6_9VIBR</name>
<comment type="caution">
    <text evidence="1">The sequence shown here is derived from an EMBL/GenBank/DDBJ whole genome shotgun (WGS) entry which is preliminary data.</text>
</comment>
<dbReference type="Proteomes" id="UP000321922">
    <property type="component" value="Unassembled WGS sequence"/>
</dbReference>
<keyword evidence="2" id="KW-1185">Reference proteome</keyword>
<reference evidence="1 2" key="1">
    <citation type="submission" date="2019-07" db="EMBL/GenBank/DDBJ databases">
        <title>Whole genome shotgun sequence of Vibrio sagamiensis NBRC 104589.</title>
        <authorList>
            <person name="Hosoyama A."/>
            <person name="Uohara A."/>
            <person name="Ohji S."/>
            <person name="Ichikawa N."/>
        </authorList>
    </citation>
    <scope>NUCLEOTIDE SEQUENCE [LARGE SCALE GENOMIC DNA]</scope>
    <source>
        <strain evidence="1 2">NBRC 104589</strain>
    </source>
</reference>
<dbReference type="PIRSF" id="PIRSF011484">
    <property type="entry name" value="YaeQ"/>
    <property type="match status" value="1"/>
</dbReference>
<dbReference type="Pfam" id="PF07152">
    <property type="entry name" value="YaeQ"/>
    <property type="match status" value="1"/>
</dbReference>
<gene>
    <name evidence="1" type="ORF">VSA01S_23340</name>
</gene>
<dbReference type="EMBL" id="BJXJ01000021">
    <property type="protein sequence ID" value="GEM76222.1"/>
    <property type="molecule type" value="Genomic_DNA"/>
</dbReference>
<protein>
    <recommendedName>
        <fullName evidence="3">YaeQ family protein</fullName>
    </recommendedName>
</protein>
<dbReference type="Gene3D" id="3.10.640.10">
    <property type="entry name" value="Restriction endonuclease-like alpha-beta roll domain"/>
    <property type="match status" value="1"/>
</dbReference>
<dbReference type="InterPro" id="IPR009822">
    <property type="entry name" value="YaeQ"/>
</dbReference>
<evidence type="ECO:0000313" key="2">
    <source>
        <dbReference type="Proteomes" id="UP000321922"/>
    </source>
</evidence>
<dbReference type="SUPFAM" id="SSF52980">
    <property type="entry name" value="Restriction endonuclease-like"/>
    <property type="match status" value="1"/>
</dbReference>
<dbReference type="PANTHER" id="PTHR38784:SF1">
    <property type="entry name" value="SUCROSE PHOSPHORYLASE"/>
    <property type="match status" value="1"/>
</dbReference>
<accession>A0A511QID6</accession>
<dbReference type="InterPro" id="IPR011335">
    <property type="entry name" value="Restrct_endonuc-II-like"/>
</dbReference>
<dbReference type="AlphaFoldDB" id="A0A511QID6"/>
<dbReference type="SMART" id="SM01322">
    <property type="entry name" value="YaeQ"/>
    <property type="match status" value="1"/>
</dbReference>
<sequence length="186" mass="21523">MKLKMALKPTIYKFRIAISDMNHDYYDSTNLIIALHPSEKPQRMLARIFAYCLNAQSNLEFTKGLSTIEEPDLWHVKDDQSIASWIEIGEPEPERIKKATRLAQHVKVYTYNTKATVWWEKNAGKLNMLPVDVFSFDYDTIDTVSQHLVRGTNLSIMISGSSIFVDINEQHIELIVKELQENYVSQ</sequence>
<dbReference type="InterPro" id="IPR038590">
    <property type="entry name" value="YaeQ_sf"/>
</dbReference>
<proteinExistence type="predicted"/>